<keyword evidence="1" id="KW-0472">Membrane</keyword>
<proteinExistence type="predicted"/>
<accession>B6G2A0</accession>
<comment type="caution">
    <text evidence="2">The sequence shown here is derived from an EMBL/GenBank/DDBJ whole genome shotgun (WGS) entry which is preliminary data.</text>
</comment>
<keyword evidence="3" id="KW-1185">Reference proteome</keyword>
<reference evidence="2 3" key="1">
    <citation type="submission" date="2008-09" db="EMBL/GenBank/DDBJ databases">
        <authorList>
            <person name="Fulton L."/>
            <person name="Clifton S."/>
            <person name="Fulton B."/>
            <person name="Xu J."/>
            <person name="Minx P."/>
            <person name="Pepin K.H."/>
            <person name="Johnson M."/>
            <person name="Thiruvilangam P."/>
            <person name="Bhonagiri V."/>
            <person name="Nash W.E."/>
            <person name="Mardis E.R."/>
            <person name="Wilson R.K."/>
        </authorList>
    </citation>
    <scope>NUCLEOTIDE SEQUENCE [LARGE SCALE GENOMIC DNA]</scope>
    <source>
        <strain evidence="2 3">DSM 13275</strain>
    </source>
</reference>
<protein>
    <recommendedName>
        <fullName evidence="4">DUF2232 domain-containing protein</fullName>
    </recommendedName>
</protein>
<dbReference type="RefSeq" id="WP_006441101.1">
    <property type="nucleotide sequence ID" value="NZ_DS995362.1"/>
</dbReference>
<gene>
    <name evidence="2" type="ORF">CLOHIR_02262</name>
</gene>
<dbReference type="HOGENOM" id="CLU_1516010_0_0_9"/>
<dbReference type="STRING" id="500633.CLOHIR_02262"/>
<evidence type="ECO:0008006" key="4">
    <source>
        <dbReference type="Google" id="ProtNLM"/>
    </source>
</evidence>
<keyword evidence="1" id="KW-1133">Transmembrane helix</keyword>
<organism evidence="2 3">
    <name type="scientific">Peptacetobacter hiranonis (strain DSM 13275 / JCM 10541 / KCTC 15199 / TO-931)</name>
    <name type="common">Clostridium hiranonis</name>
    <dbReference type="NCBI Taxonomy" id="500633"/>
    <lineage>
        <taxon>Bacteria</taxon>
        <taxon>Bacillati</taxon>
        <taxon>Bacillota</taxon>
        <taxon>Clostridia</taxon>
        <taxon>Peptostreptococcales</taxon>
        <taxon>Peptostreptococcaceae</taxon>
        <taxon>Peptacetobacter</taxon>
    </lineage>
</organism>
<feature type="transmembrane region" description="Helical" evidence="1">
    <location>
        <begin position="76"/>
        <end position="93"/>
    </location>
</feature>
<evidence type="ECO:0000313" key="3">
    <source>
        <dbReference type="Proteomes" id="UP000003178"/>
    </source>
</evidence>
<dbReference type="InterPro" id="IPR018710">
    <property type="entry name" value="DUF2232"/>
</dbReference>
<dbReference type="AlphaFoldDB" id="B6G2A0"/>
<evidence type="ECO:0000313" key="2">
    <source>
        <dbReference type="EMBL" id="EEA84092.1"/>
    </source>
</evidence>
<feature type="transmembrane region" description="Helical" evidence="1">
    <location>
        <begin position="130"/>
        <end position="149"/>
    </location>
</feature>
<dbReference type="EMBL" id="ABWP01000090">
    <property type="protein sequence ID" value="EEA84092.1"/>
    <property type="molecule type" value="Genomic_DNA"/>
</dbReference>
<dbReference type="eggNOG" id="ENOG50335CG">
    <property type="taxonomic scope" value="Bacteria"/>
</dbReference>
<dbReference type="Pfam" id="PF09991">
    <property type="entry name" value="DUF2232"/>
    <property type="match status" value="1"/>
</dbReference>
<evidence type="ECO:0000256" key="1">
    <source>
        <dbReference type="SAM" id="Phobius"/>
    </source>
</evidence>
<keyword evidence="1" id="KW-0812">Transmembrane</keyword>
<sequence>MENVSKKMAFGGILLALEAIFFMLINFVPMNTIFFMVLASFISSIIIIEFGEKTGTIFTFASILLSFMIIGNKVQWFIYAISFALYGLVKSLIERGRSMGTEYCIKLVFANIVFAIMYFVLKSFLTEVQYMFVLFIGLNATFLIYDLFYSQFIRMYENKLRKNISKYLD</sequence>
<dbReference type="Proteomes" id="UP000003178">
    <property type="component" value="Unassembled WGS sequence"/>
</dbReference>
<name>B6G2A0_PEPHT</name>
<feature type="transmembrane region" description="Helical" evidence="1">
    <location>
        <begin position="7"/>
        <end position="25"/>
    </location>
</feature>
<dbReference type="OrthoDB" id="1708005at2"/>
<feature type="transmembrane region" description="Helical" evidence="1">
    <location>
        <begin position="31"/>
        <end position="48"/>
    </location>
</feature>
<reference evidence="2 3" key="2">
    <citation type="submission" date="2008-10" db="EMBL/GenBank/DDBJ databases">
        <title>Draft genome sequence of Clostridium hiranonis (DSM 13275).</title>
        <authorList>
            <person name="Sudarsanam P."/>
            <person name="Ley R."/>
            <person name="Guruge J."/>
            <person name="Turnbaugh P.J."/>
            <person name="Mahowald M."/>
            <person name="Liep D."/>
            <person name="Gordon J."/>
        </authorList>
    </citation>
    <scope>NUCLEOTIDE SEQUENCE [LARGE SCALE GENOMIC DNA]</scope>
    <source>
        <strain evidence="2 3">DSM 13275</strain>
    </source>
</reference>
<feature type="transmembrane region" description="Helical" evidence="1">
    <location>
        <begin position="105"/>
        <end position="124"/>
    </location>
</feature>